<dbReference type="Gene3D" id="3.20.20.410">
    <property type="entry name" value="Protein of unknown function UPF0759"/>
    <property type="match status" value="1"/>
</dbReference>
<dbReference type="Pfam" id="PF01904">
    <property type="entry name" value="DUF72"/>
    <property type="match status" value="1"/>
</dbReference>
<dbReference type="SUPFAM" id="SSF117396">
    <property type="entry name" value="TM1631-like"/>
    <property type="match status" value="1"/>
</dbReference>
<dbReference type="RefSeq" id="WP_320508347.1">
    <property type="nucleotide sequence ID" value="NZ_JAXCLW010000002.1"/>
</dbReference>
<dbReference type="EMBL" id="JAXCLW010000002">
    <property type="protein sequence ID" value="MDY0883308.1"/>
    <property type="molecule type" value="Genomic_DNA"/>
</dbReference>
<dbReference type="Proteomes" id="UP001279642">
    <property type="component" value="Unassembled WGS sequence"/>
</dbReference>
<reference evidence="1 2" key="1">
    <citation type="journal article" date="2016" name="Antonie Van Leeuwenhoek">
        <title>Dongia soli sp. nov., isolated from soil from Dokdo, Korea.</title>
        <authorList>
            <person name="Kim D.U."/>
            <person name="Lee H."/>
            <person name="Kim H."/>
            <person name="Kim S.G."/>
            <person name="Ka J.O."/>
        </authorList>
    </citation>
    <scope>NUCLEOTIDE SEQUENCE [LARGE SCALE GENOMIC DNA]</scope>
    <source>
        <strain evidence="1 2">D78</strain>
    </source>
</reference>
<dbReference type="PANTHER" id="PTHR30348">
    <property type="entry name" value="UNCHARACTERIZED PROTEIN YECE"/>
    <property type="match status" value="1"/>
</dbReference>
<sequence length="294" mass="33834">MSRSGKVRIGISGWRYKPWRGVFYPEDLKQKDELPFAADCFPTIEINGTFYSLQRPESFAQWAAETPADFVFAVKGPRYITHLLRLKNVEKPLANFFASGIFELGAKLGPILWQFPPNFKFDSDRLEAFFKLLPQDTEAAARLARRHDDKVKGRTSLKPPKKIPLRHAMEIRHDSFRSPDFIKLLRKYKVGLVVADTVEWPCLMDLTSDFIYCRLHGSEVLYASGYDSRALSQWCKRVTAWAKGEEPKDAKRVLDEPAPKRATRDVYVYFDNDMKVRAPRDAASLIKRVEKALA</sequence>
<evidence type="ECO:0000313" key="1">
    <source>
        <dbReference type="EMBL" id="MDY0883308.1"/>
    </source>
</evidence>
<dbReference type="PANTHER" id="PTHR30348:SF4">
    <property type="entry name" value="DUF72 DOMAIN-CONTAINING PROTEIN"/>
    <property type="match status" value="1"/>
</dbReference>
<organism evidence="1 2">
    <name type="scientific">Dongia soli</name>
    <dbReference type="NCBI Taxonomy" id="600628"/>
    <lineage>
        <taxon>Bacteria</taxon>
        <taxon>Pseudomonadati</taxon>
        <taxon>Pseudomonadota</taxon>
        <taxon>Alphaproteobacteria</taxon>
        <taxon>Rhodospirillales</taxon>
        <taxon>Dongiaceae</taxon>
        <taxon>Dongia</taxon>
    </lineage>
</organism>
<protein>
    <submittedName>
        <fullName evidence="1">DUF72 domain-containing protein</fullName>
    </submittedName>
</protein>
<proteinExistence type="predicted"/>
<name>A0ABU5ECZ6_9PROT</name>
<accession>A0ABU5ECZ6</accession>
<evidence type="ECO:0000313" key="2">
    <source>
        <dbReference type="Proteomes" id="UP001279642"/>
    </source>
</evidence>
<dbReference type="InterPro" id="IPR036520">
    <property type="entry name" value="UPF0759_sf"/>
</dbReference>
<comment type="caution">
    <text evidence="1">The sequence shown here is derived from an EMBL/GenBank/DDBJ whole genome shotgun (WGS) entry which is preliminary data.</text>
</comment>
<gene>
    <name evidence="1" type="ORF">SMD27_10665</name>
</gene>
<keyword evidence="2" id="KW-1185">Reference proteome</keyword>
<dbReference type="InterPro" id="IPR002763">
    <property type="entry name" value="DUF72"/>
</dbReference>